<comment type="similarity">
    <text evidence="4">Belongs to the ABC transporter superfamily. ABCF family. YbiT subfamily.</text>
</comment>
<organism evidence="8 9">
    <name type="scientific">Geobacter pickeringii</name>
    <dbReference type="NCBI Taxonomy" id="345632"/>
    <lineage>
        <taxon>Bacteria</taxon>
        <taxon>Pseudomonadati</taxon>
        <taxon>Thermodesulfobacteriota</taxon>
        <taxon>Desulfuromonadia</taxon>
        <taxon>Geobacterales</taxon>
        <taxon>Geobacteraceae</taxon>
        <taxon>Geobacter</taxon>
    </lineage>
</organism>
<dbReference type="STRING" id="345632.GPICK_01790"/>
<dbReference type="HOGENOM" id="CLU_000604_36_0_7"/>
<dbReference type="PANTHER" id="PTHR42855">
    <property type="entry name" value="ABC TRANSPORTER ATP-BINDING SUBUNIT"/>
    <property type="match status" value="1"/>
</dbReference>
<dbReference type="OrthoDB" id="9762369at2"/>
<proteinExistence type="inferred from homology"/>
<feature type="coiled-coil region" evidence="6">
    <location>
        <begin position="241"/>
        <end position="271"/>
    </location>
</feature>
<dbReference type="InterPro" id="IPR027417">
    <property type="entry name" value="P-loop_NTPase"/>
</dbReference>
<feature type="domain" description="ABC transporter" evidence="7">
    <location>
        <begin position="320"/>
        <end position="536"/>
    </location>
</feature>
<keyword evidence="6" id="KW-0175">Coiled coil</keyword>
<evidence type="ECO:0000256" key="4">
    <source>
        <dbReference type="ARBA" id="ARBA00061551"/>
    </source>
</evidence>
<dbReference type="EMBL" id="CP009788">
    <property type="protein sequence ID" value="AJE02274.1"/>
    <property type="molecule type" value="Genomic_DNA"/>
</dbReference>
<dbReference type="PANTHER" id="PTHR42855:SF2">
    <property type="entry name" value="DRUG RESISTANCE ABC TRANSPORTER,ATP-BINDING PROTEIN"/>
    <property type="match status" value="1"/>
</dbReference>
<dbReference type="FunFam" id="3.40.50.300:FF:000011">
    <property type="entry name" value="Putative ABC transporter ATP-binding component"/>
    <property type="match status" value="1"/>
</dbReference>
<evidence type="ECO:0000259" key="7">
    <source>
        <dbReference type="PROSITE" id="PS50893"/>
    </source>
</evidence>
<dbReference type="SUPFAM" id="SSF52540">
    <property type="entry name" value="P-loop containing nucleoside triphosphate hydrolases"/>
    <property type="match status" value="2"/>
</dbReference>
<name>A0A0B5BBD9_9BACT</name>
<evidence type="ECO:0000256" key="6">
    <source>
        <dbReference type="SAM" id="Coils"/>
    </source>
</evidence>
<dbReference type="Pfam" id="PF00005">
    <property type="entry name" value="ABC_tran"/>
    <property type="match status" value="2"/>
</dbReference>
<dbReference type="SMART" id="SM00382">
    <property type="entry name" value="AAA"/>
    <property type="match status" value="2"/>
</dbReference>
<dbReference type="Pfam" id="PF12848">
    <property type="entry name" value="ABC_tran_Xtn"/>
    <property type="match status" value="1"/>
</dbReference>
<evidence type="ECO:0000256" key="3">
    <source>
        <dbReference type="ARBA" id="ARBA00022840"/>
    </source>
</evidence>
<evidence type="ECO:0000256" key="5">
    <source>
        <dbReference type="ARBA" id="ARBA00074044"/>
    </source>
</evidence>
<dbReference type="Proteomes" id="UP000057609">
    <property type="component" value="Chromosome"/>
</dbReference>
<dbReference type="GO" id="GO:0016887">
    <property type="term" value="F:ATP hydrolysis activity"/>
    <property type="evidence" value="ECO:0007669"/>
    <property type="project" value="InterPro"/>
</dbReference>
<dbReference type="GO" id="GO:0005524">
    <property type="term" value="F:ATP binding"/>
    <property type="evidence" value="ECO:0007669"/>
    <property type="project" value="UniProtKB-KW"/>
</dbReference>
<dbReference type="PROSITE" id="PS50893">
    <property type="entry name" value="ABC_TRANSPORTER_2"/>
    <property type="match status" value="2"/>
</dbReference>
<protein>
    <recommendedName>
        <fullName evidence="5">Probable ATP-binding protein YbiT</fullName>
    </recommendedName>
</protein>
<evidence type="ECO:0000256" key="1">
    <source>
        <dbReference type="ARBA" id="ARBA00022737"/>
    </source>
</evidence>
<evidence type="ECO:0000256" key="2">
    <source>
        <dbReference type="ARBA" id="ARBA00022741"/>
    </source>
</evidence>
<dbReference type="RefSeq" id="WP_039740012.1">
    <property type="nucleotide sequence ID" value="NZ_CP009788.1"/>
</dbReference>
<dbReference type="InterPro" id="IPR051309">
    <property type="entry name" value="ABCF_ATPase"/>
</dbReference>
<evidence type="ECO:0000313" key="8">
    <source>
        <dbReference type="EMBL" id="AJE02274.1"/>
    </source>
</evidence>
<keyword evidence="3 8" id="KW-0067">ATP-binding</keyword>
<feature type="domain" description="ABC transporter" evidence="7">
    <location>
        <begin position="2"/>
        <end position="252"/>
    </location>
</feature>
<accession>A0A0B5BBD9</accession>
<dbReference type="KEGG" id="gpi:GPICK_01790"/>
<evidence type="ECO:0000313" key="9">
    <source>
        <dbReference type="Proteomes" id="UP000057609"/>
    </source>
</evidence>
<dbReference type="InterPro" id="IPR032781">
    <property type="entry name" value="ABC_tran_Xtn"/>
</dbReference>
<dbReference type="InterPro" id="IPR003439">
    <property type="entry name" value="ABC_transporter-like_ATP-bd"/>
</dbReference>
<gene>
    <name evidence="8" type="ORF">GPICK_01790</name>
</gene>
<keyword evidence="1" id="KW-0677">Repeat</keyword>
<keyword evidence="2" id="KW-0547">Nucleotide-binding</keyword>
<dbReference type="FunFam" id="3.40.50.300:FF:000070">
    <property type="entry name" value="Putative ABC transporter ATP-binding component"/>
    <property type="match status" value="1"/>
</dbReference>
<sequence>MISASNVTLGYGKRVLFKDVTIKFTPGNCYGLIGANGAGKSTFLKILAGEIDPDRGGISVGSGERIAVLRQDQFAFDEETVFNTVIMGHDRLFRVMAERDAIYSKGEFTEEDGIRSAELEAEFAEMNGYEAESEAAVLLNGLGIPEELRHKKMKELEPGEKVRVLLAQALFGNPDVLLLDEPTNHLDLKSITWLEDFLSRFQNTVIVVSHDRHFLNQVCTHIADIDFGVIKVYVGNYDFWYQASQLNLRQKQEENRKVTEKANELKEFIQRFSSNASKAKQATSRKKLLEKLTLEDMPISSRKYPYVVFKPERPCGDIILEIQGLSKTVDGVPVLNNLDLLVRKGDKIAFVGGNSLARTTLFQILAGELEPDAGTFRWGVTITTSFFPKENGAYFANDLNLIEWLGQYSPPTEGETFARGFLGRMLFSGEEAMKKTGVLSGGERVRCMLARMMLSGANAIVLDEPTNHLDLESITALNNGLIAFPEVILFASHDHEFVSTVANRIVEITPGGVIDRVMAFDDFLEDAGVAQERDELYHGHMEASL</sequence>
<dbReference type="Gene3D" id="3.40.50.300">
    <property type="entry name" value="P-loop containing nucleotide triphosphate hydrolases"/>
    <property type="match status" value="2"/>
</dbReference>
<keyword evidence="9" id="KW-1185">Reference proteome</keyword>
<reference evidence="8 9" key="1">
    <citation type="journal article" date="2015" name="Genome Announc.">
        <title>Complete Genome of Geobacter pickeringii G13T, a Metal-Reducing Isolate from Sedimentary Kaolin Deposits.</title>
        <authorList>
            <person name="Badalamenti J.P."/>
            <person name="Bond D.R."/>
        </authorList>
    </citation>
    <scope>NUCLEOTIDE SEQUENCE [LARGE SCALE GENOMIC DNA]</scope>
    <source>
        <strain evidence="8 9">G13</strain>
    </source>
</reference>
<dbReference type="AlphaFoldDB" id="A0A0B5BBD9"/>
<dbReference type="CDD" id="cd03221">
    <property type="entry name" value="ABCF_EF-3"/>
    <property type="match status" value="2"/>
</dbReference>
<dbReference type="InterPro" id="IPR003593">
    <property type="entry name" value="AAA+_ATPase"/>
</dbReference>